<dbReference type="Gene3D" id="2.60.120.260">
    <property type="entry name" value="Galactose-binding domain-like"/>
    <property type="match status" value="1"/>
</dbReference>
<dbReference type="Proteomes" id="UP000295807">
    <property type="component" value="Unassembled WGS sequence"/>
</dbReference>
<protein>
    <submittedName>
        <fullName evidence="2">Gliding motility-associated-like protein</fullName>
    </submittedName>
</protein>
<dbReference type="InterPro" id="IPR013783">
    <property type="entry name" value="Ig-like_fold"/>
</dbReference>
<evidence type="ECO:0000256" key="1">
    <source>
        <dbReference type="SAM" id="MobiDB-lite"/>
    </source>
</evidence>
<dbReference type="EMBL" id="SMAD01000007">
    <property type="protein sequence ID" value="TCS86591.1"/>
    <property type="molecule type" value="Genomic_DNA"/>
</dbReference>
<dbReference type="NCBIfam" id="TIGR04131">
    <property type="entry name" value="Bac_Flav_CTERM"/>
    <property type="match status" value="1"/>
</dbReference>
<accession>A0A4R3KPZ4</accession>
<keyword evidence="3" id="KW-1185">Reference proteome</keyword>
<gene>
    <name evidence="2" type="ORF">EDD80_107124</name>
</gene>
<dbReference type="InterPro" id="IPR026341">
    <property type="entry name" value="T9SS_type_B"/>
</dbReference>
<feature type="region of interest" description="Disordered" evidence="1">
    <location>
        <begin position="532"/>
        <end position="553"/>
    </location>
</feature>
<comment type="caution">
    <text evidence="2">The sequence shown here is derived from an EMBL/GenBank/DDBJ whole genome shotgun (WGS) entry which is preliminary data.</text>
</comment>
<name>A0A4R3KPZ4_9SPHI</name>
<feature type="region of interest" description="Disordered" evidence="1">
    <location>
        <begin position="353"/>
        <end position="380"/>
    </location>
</feature>
<organism evidence="2 3">
    <name type="scientific">Anseongella ginsenosidimutans</name>
    <dbReference type="NCBI Taxonomy" id="496056"/>
    <lineage>
        <taxon>Bacteria</taxon>
        <taxon>Pseudomonadati</taxon>
        <taxon>Bacteroidota</taxon>
        <taxon>Sphingobacteriia</taxon>
        <taxon>Sphingobacteriales</taxon>
        <taxon>Sphingobacteriaceae</taxon>
        <taxon>Anseongella</taxon>
    </lineage>
</organism>
<feature type="compositionally biased region" description="Low complexity" evidence="1">
    <location>
        <begin position="363"/>
        <end position="379"/>
    </location>
</feature>
<evidence type="ECO:0000313" key="3">
    <source>
        <dbReference type="Proteomes" id="UP000295807"/>
    </source>
</evidence>
<proteinExistence type="predicted"/>
<sequence>MRRGLKLILVLPAILCWWQELSGQTQLCSGSLGEPIINMTFGSGPGFGPALDAGVTTYQYVPGPVNDDGQYTLASNVNYAKSDWHFLEDHTPGDINGYMLVVNADLAKGEFYRGLVSGLCENTTFEFSAWITNANTPPTCAYHSIRPNIEFRIEDMDGTILARTTTGDIDTSAVPRWENYGFTFTTDNKTEFYLVMVNNNGGGCGNDLAIDDITFRACGPSLLVNAEGYSSAEMPYVCPGARIDLESVVGSEFPDPLYQWQASDDDGLTWLDLPGEDTNELNGIIAGDTRSFRVVAAANAANLLSPFCRVVSNPVKITVVPPLTIEQEPADLSACLNEQPFFEIAASGGYPEPEYRWESSSSPNGPWAPAEAAPESTPPNRYYPPITAPGDYYYRCIVSTAAQGCQPLASRAAKLSILPPVVTLDLPVETICAGQEPLLLTGGQPLRQQNDQTGIYSGKGVINGYFDPQAAGGPGTYEITYTLSNTSGCQYVANDMITVHPPAVAEAGADRKMLEGTFTTLNGAGNGVSFSWSPAAGLDDPQQASPRASPPETTTYTLTVTTAGGCTATDTVRVEVLEKLLIPSAFTPNQDGVNDTWDIHGISGYPEASVKVFNRWGTTVFRSKGYHIPWDGAARGALLPDGTYYYLIIPGIFLEPVSGSVTIVR</sequence>
<dbReference type="Pfam" id="PF13585">
    <property type="entry name" value="CHU_C"/>
    <property type="match status" value="1"/>
</dbReference>
<dbReference type="AlphaFoldDB" id="A0A4R3KPZ4"/>
<dbReference type="Gene3D" id="2.60.40.10">
    <property type="entry name" value="Immunoglobulins"/>
    <property type="match status" value="1"/>
</dbReference>
<reference evidence="2 3" key="1">
    <citation type="submission" date="2019-03" db="EMBL/GenBank/DDBJ databases">
        <title>Genomic Encyclopedia of Type Strains, Phase IV (KMG-IV): sequencing the most valuable type-strain genomes for metagenomic binning, comparative biology and taxonomic classification.</title>
        <authorList>
            <person name="Goeker M."/>
        </authorList>
    </citation>
    <scope>NUCLEOTIDE SEQUENCE [LARGE SCALE GENOMIC DNA]</scope>
    <source>
        <strain evidence="2 3">DSM 21100</strain>
    </source>
</reference>
<evidence type="ECO:0000313" key="2">
    <source>
        <dbReference type="EMBL" id="TCS86591.1"/>
    </source>
</evidence>